<dbReference type="EMBL" id="CAJNOQ010000858">
    <property type="protein sequence ID" value="CAF0845536.1"/>
    <property type="molecule type" value="Genomic_DNA"/>
</dbReference>
<evidence type="ECO:0000256" key="4">
    <source>
        <dbReference type="ARBA" id="ARBA00022833"/>
    </source>
</evidence>
<accession>A0A813VUG0</accession>
<dbReference type="GO" id="GO:0003924">
    <property type="term" value="F:GTPase activity"/>
    <property type="evidence" value="ECO:0007669"/>
    <property type="project" value="TreeGrafter"/>
</dbReference>
<dbReference type="GO" id="GO:0005096">
    <property type="term" value="F:GTPase activator activity"/>
    <property type="evidence" value="ECO:0007669"/>
    <property type="project" value="UniProtKB-KW"/>
</dbReference>
<dbReference type="Pfam" id="PF12796">
    <property type="entry name" value="Ank_2"/>
    <property type="match status" value="1"/>
</dbReference>
<evidence type="ECO:0000313" key="8">
    <source>
        <dbReference type="EMBL" id="CAF0845536.1"/>
    </source>
</evidence>
<dbReference type="EMBL" id="CAJOBC010000858">
    <property type="protein sequence ID" value="CAF3633148.1"/>
    <property type="molecule type" value="Genomic_DNA"/>
</dbReference>
<protein>
    <recommendedName>
        <fullName evidence="7">Arf-GAP domain-containing protein</fullName>
    </recommendedName>
</protein>
<dbReference type="InterPro" id="IPR037278">
    <property type="entry name" value="ARFGAP/RecO"/>
</dbReference>
<dbReference type="Gene3D" id="1.25.40.20">
    <property type="entry name" value="Ankyrin repeat-containing domain"/>
    <property type="match status" value="1"/>
</dbReference>
<feature type="domain" description="Arf-GAP" evidence="7">
    <location>
        <begin position="2"/>
        <end position="49"/>
    </location>
</feature>
<dbReference type="Gene3D" id="1.10.220.150">
    <property type="entry name" value="Arf GTPase activating protein"/>
    <property type="match status" value="1"/>
</dbReference>
<dbReference type="Proteomes" id="UP000677228">
    <property type="component" value="Unassembled WGS sequence"/>
</dbReference>
<dbReference type="PANTHER" id="PTHR45819">
    <property type="entry name" value="CENTAURIN-GAMMA-1A"/>
    <property type="match status" value="1"/>
</dbReference>
<evidence type="ECO:0000256" key="2">
    <source>
        <dbReference type="ARBA" id="ARBA00022723"/>
    </source>
</evidence>
<feature type="compositionally biased region" description="Polar residues" evidence="6">
    <location>
        <begin position="174"/>
        <end position="210"/>
    </location>
</feature>
<organism evidence="8 12">
    <name type="scientific">Didymodactylos carnosus</name>
    <dbReference type="NCBI Taxonomy" id="1234261"/>
    <lineage>
        <taxon>Eukaryota</taxon>
        <taxon>Metazoa</taxon>
        <taxon>Spiralia</taxon>
        <taxon>Gnathifera</taxon>
        <taxon>Rotifera</taxon>
        <taxon>Eurotatoria</taxon>
        <taxon>Bdelloidea</taxon>
        <taxon>Philodinida</taxon>
        <taxon>Philodinidae</taxon>
        <taxon>Didymodactylos</taxon>
    </lineage>
</organism>
<evidence type="ECO:0000313" key="9">
    <source>
        <dbReference type="EMBL" id="CAF0989508.1"/>
    </source>
</evidence>
<dbReference type="PANTHER" id="PTHR45819:SF5">
    <property type="entry name" value="CENTAURIN-GAMMA-1A"/>
    <property type="match status" value="1"/>
</dbReference>
<evidence type="ECO:0000313" key="12">
    <source>
        <dbReference type="Proteomes" id="UP000663829"/>
    </source>
</evidence>
<dbReference type="PROSITE" id="PS50297">
    <property type="entry name" value="ANK_REP_REGION"/>
    <property type="match status" value="1"/>
</dbReference>
<gene>
    <name evidence="8" type="ORF">GPM918_LOCUS5796</name>
    <name evidence="9" type="ORF">OVA965_LOCUS14000</name>
    <name evidence="10" type="ORF">SRO942_LOCUS5796</name>
    <name evidence="11" type="ORF">TMI583_LOCUS14003</name>
</gene>
<dbReference type="EMBL" id="CAJOBA010005974">
    <property type="protein sequence ID" value="CAF3759631.1"/>
    <property type="molecule type" value="Genomic_DNA"/>
</dbReference>
<dbReference type="OrthoDB" id="6136903at2759"/>
<keyword evidence="5" id="KW-0040">ANK repeat</keyword>
<dbReference type="Proteomes" id="UP000681722">
    <property type="component" value="Unassembled WGS sequence"/>
</dbReference>
<dbReference type="AlphaFoldDB" id="A0A813VUG0"/>
<dbReference type="InterPro" id="IPR036770">
    <property type="entry name" value="Ankyrin_rpt-contain_sf"/>
</dbReference>
<dbReference type="PROSITE" id="PS50088">
    <property type="entry name" value="ANK_REPEAT"/>
    <property type="match status" value="1"/>
</dbReference>
<proteinExistence type="predicted"/>
<feature type="region of interest" description="Disordered" evidence="6">
    <location>
        <begin position="157"/>
        <end position="223"/>
    </location>
</feature>
<sequence>MHVMRSLGNKLANSIWEANIRQRQKPLPNASLSERERWIRDKYEQKLFLASLPLSNPSSSLSRQLIDAINRTDLFIIILILAHHPKLDDLIFDKRSSTLPPLHLAATNGNVTILQLLLWYGADPFLADSSGRTPLQCAYASNNIECANVLQQLTNNNSSTSNNMNSNNNNNNSFLSDQTAISPHHTNTLPRRTVQQQQSPHCGGQSSSTVVGPPYDKLPSTVI</sequence>
<feature type="repeat" description="ANK" evidence="5">
    <location>
        <begin position="97"/>
        <end position="129"/>
    </location>
</feature>
<dbReference type="EMBL" id="CAJNOK010005967">
    <property type="protein sequence ID" value="CAF0989508.1"/>
    <property type="molecule type" value="Genomic_DNA"/>
</dbReference>
<dbReference type="SUPFAM" id="SSF57863">
    <property type="entry name" value="ArfGap/RecO-like zinc finger"/>
    <property type="match status" value="1"/>
</dbReference>
<keyword evidence="4" id="KW-0862">Zinc</keyword>
<evidence type="ECO:0000313" key="10">
    <source>
        <dbReference type="EMBL" id="CAF3633148.1"/>
    </source>
</evidence>
<comment type="caution">
    <text evidence="8">The sequence shown here is derived from an EMBL/GenBank/DDBJ whole genome shotgun (WGS) entry which is preliminary data.</text>
</comment>
<evidence type="ECO:0000256" key="1">
    <source>
        <dbReference type="ARBA" id="ARBA00022468"/>
    </source>
</evidence>
<evidence type="ECO:0000256" key="6">
    <source>
        <dbReference type="SAM" id="MobiDB-lite"/>
    </source>
</evidence>
<dbReference type="GO" id="GO:0008270">
    <property type="term" value="F:zinc ion binding"/>
    <property type="evidence" value="ECO:0007669"/>
    <property type="project" value="UniProtKB-KW"/>
</dbReference>
<dbReference type="SMART" id="SM00248">
    <property type="entry name" value="ANK"/>
    <property type="match status" value="2"/>
</dbReference>
<dbReference type="InterPro" id="IPR051282">
    <property type="entry name" value="Arf-GAP_GTPase_ANK_PH"/>
</dbReference>
<evidence type="ECO:0000313" key="11">
    <source>
        <dbReference type="EMBL" id="CAF3759631.1"/>
    </source>
</evidence>
<dbReference type="Proteomes" id="UP000682733">
    <property type="component" value="Unassembled WGS sequence"/>
</dbReference>
<keyword evidence="2" id="KW-0479">Metal-binding</keyword>
<keyword evidence="1" id="KW-0343">GTPase activation</keyword>
<reference evidence="8" key="1">
    <citation type="submission" date="2021-02" db="EMBL/GenBank/DDBJ databases">
        <authorList>
            <person name="Nowell W R."/>
        </authorList>
    </citation>
    <scope>NUCLEOTIDE SEQUENCE</scope>
</reference>
<dbReference type="SUPFAM" id="SSF48403">
    <property type="entry name" value="Ankyrin repeat"/>
    <property type="match status" value="1"/>
</dbReference>
<dbReference type="InterPro" id="IPR038508">
    <property type="entry name" value="ArfGAP_dom_sf"/>
</dbReference>
<dbReference type="InterPro" id="IPR002110">
    <property type="entry name" value="Ankyrin_rpt"/>
</dbReference>
<name>A0A813VUG0_9BILA</name>
<dbReference type="Proteomes" id="UP000663829">
    <property type="component" value="Unassembled WGS sequence"/>
</dbReference>
<feature type="compositionally biased region" description="Low complexity" evidence="6">
    <location>
        <begin position="157"/>
        <end position="173"/>
    </location>
</feature>
<evidence type="ECO:0000259" key="7">
    <source>
        <dbReference type="Pfam" id="PF01412"/>
    </source>
</evidence>
<keyword evidence="3" id="KW-0863">Zinc-finger</keyword>
<dbReference type="Pfam" id="PF01412">
    <property type="entry name" value="ArfGap"/>
    <property type="match status" value="1"/>
</dbReference>
<keyword evidence="12" id="KW-1185">Reference proteome</keyword>
<dbReference type="InterPro" id="IPR001164">
    <property type="entry name" value="ArfGAP_dom"/>
</dbReference>
<evidence type="ECO:0000256" key="5">
    <source>
        <dbReference type="PROSITE-ProRule" id="PRU00023"/>
    </source>
</evidence>
<evidence type="ECO:0000256" key="3">
    <source>
        <dbReference type="ARBA" id="ARBA00022771"/>
    </source>
</evidence>